<dbReference type="PANTHER" id="PTHR37162">
    <property type="entry name" value="HAT FAMILY DIMERISATION DOMAINCONTAINING PROTEIN-RELATED"/>
    <property type="match status" value="1"/>
</dbReference>
<name>A0A4Y2EXF3_ARAVE</name>
<dbReference type="EMBL" id="BGPR01000720">
    <property type="protein sequence ID" value="GBM32898.1"/>
    <property type="molecule type" value="Genomic_DNA"/>
</dbReference>
<evidence type="ECO:0000313" key="1">
    <source>
        <dbReference type="EMBL" id="GBM32898.1"/>
    </source>
</evidence>
<sequence length="195" mass="22131">MRGENAGLEVKIRSPCPHLLDIDGDSCHHAHNAAKQFSKLFGMHVESLCTDIHNDLKWSSDLRAIFSEICCALKVKCTMPQTFVSFRWLSMYDAAQDLLRLLGALTVFYFPFLSAVNSSQFLHIVVSVYKACNVGNTARDHIQNLHKTLAMKAPTQACKERKERITKKLFDQRLETQLIANLFVSVERICETISK</sequence>
<organism evidence="1 2">
    <name type="scientific">Araneus ventricosus</name>
    <name type="common">Orbweaver spider</name>
    <name type="synonym">Epeira ventricosa</name>
    <dbReference type="NCBI Taxonomy" id="182803"/>
    <lineage>
        <taxon>Eukaryota</taxon>
        <taxon>Metazoa</taxon>
        <taxon>Ecdysozoa</taxon>
        <taxon>Arthropoda</taxon>
        <taxon>Chelicerata</taxon>
        <taxon>Arachnida</taxon>
        <taxon>Araneae</taxon>
        <taxon>Araneomorphae</taxon>
        <taxon>Entelegynae</taxon>
        <taxon>Araneoidea</taxon>
        <taxon>Araneidae</taxon>
        <taxon>Araneus</taxon>
    </lineage>
</organism>
<dbReference type="PANTHER" id="PTHR37162:SF1">
    <property type="entry name" value="BED-TYPE DOMAIN-CONTAINING PROTEIN"/>
    <property type="match status" value="1"/>
</dbReference>
<gene>
    <name evidence="1" type="ORF">AVEN_13274_1</name>
</gene>
<reference evidence="1 2" key="1">
    <citation type="journal article" date="2019" name="Sci. Rep.">
        <title>Orb-weaving spider Araneus ventricosus genome elucidates the spidroin gene catalogue.</title>
        <authorList>
            <person name="Kono N."/>
            <person name="Nakamura H."/>
            <person name="Ohtoshi R."/>
            <person name="Moran D.A.P."/>
            <person name="Shinohara A."/>
            <person name="Yoshida Y."/>
            <person name="Fujiwara M."/>
            <person name="Mori M."/>
            <person name="Tomita M."/>
            <person name="Arakawa K."/>
        </authorList>
    </citation>
    <scope>NUCLEOTIDE SEQUENCE [LARGE SCALE GENOMIC DNA]</scope>
</reference>
<protein>
    <submittedName>
        <fullName evidence="1">Uncharacterized protein</fullName>
    </submittedName>
</protein>
<accession>A0A4Y2EXF3</accession>
<evidence type="ECO:0000313" key="2">
    <source>
        <dbReference type="Proteomes" id="UP000499080"/>
    </source>
</evidence>
<comment type="caution">
    <text evidence="1">The sequence shown here is derived from an EMBL/GenBank/DDBJ whole genome shotgun (WGS) entry which is preliminary data.</text>
</comment>
<keyword evidence="2" id="KW-1185">Reference proteome</keyword>
<dbReference type="OrthoDB" id="7762031at2759"/>
<dbReference type="Proteomes" id="UP000499080">
    <property type="component" value="Unassembled WGS sequence"/>
</dbReference>
<proteinExistence type="predicted"/>
<dbReference type="AlphaFoldDB" id="A0A4Y2EXF3"/>